<organism evidence="1 2">
    <name type="scientific">Lactobacillus intestinalis</name>
    <dbReference type="NCBI Taxonomy" id="151781"/>
    <lineage>
        <taxon>Bacteria</taxon>
        <taxon>Bacillati</taxon>
        <taxon>Bacillota</taxon>
        <taxon>Bacilli</taxon>
        <taxon>Lactobacillales</taxon>
        <taxon>Lactobacillaceae</taxon>
        <taxon>Lactobacillus</taxon>
    </lineage>
</organism>
<gene>
    <name evidence="1" type="ORF">E5351_01165</name>
</gene>
<dbReference type="EMBL" id="SRYV01000001">
    <property type="protein sequence ID" value="TGY17750.1"/>
    <property type="molecule type" value="Genomic_DNA"/>
</dbReference>
<reference evidence="1 2" key="1">
    <citation type="submission" date="2019-04" db="EMBL/GenBank/DDBJ databases">
        <title>Microbes associate with the intestines of laboratory mice.</title>
        <authorList>
            <person name="Navarre W."/>
            <person name="Wong E."/>
            <person name="Huang K."/>
            <person name="Tropini C."/>
            <person name="Ng K."/>
            <person name="Yu B."/>
        </authorList>
    </citation>
    <scope>NUCLEOTIDE SEQUENCE [LARGE SCALE GENOMIC DNA]</scope>
    <source>
        <strain evidence="1 2">NM61_E11</strain>
    </source>
</reference>
<evidence type="ECO:0000313" key="2">
    <source>
        <dbReference type="Proteomes" id="UP000309117"/>
    </source>
</evidence>
<proteinExistence type="predicted"/>
<evidence type="ECO:0000313" key="1">
    <source>
        <dbReference type="EMBL" id="TGY17750.1"/>
    </source>
</evidence>
<protein>
    <submittedName>
        <fullName evidence="1">Tetratricopeptide repeat protein</fullName>
    </submittedName>
</protein>
<dbReference type="AlphaFoldDB" id="A0A4V3RET2"/>
<comment type="caution">
    <text evidence="1">The sequence shown here is derived from an EMBL/GenBank/DDBJ whole genome shotgun (WGS) entry which is preliminary data.</text>
</comment>
<dbReference type="RefSeq" id="WP_135960202.1">
    <property type="nucleotide sequence ID" value="NZ_CAMXKS010000007.1"/>
</dbReference>
<accession>A0A4V3RET2</accession>
<sequence length="277" mass="31697">MTTLSQKNLIKLAKKDQDQGNIDSAIQNLEEALNDGHSTEVVLKLCELYLLNKQEDQAYFLIKEEPDLFSNSHVFDEYLKILQANNFFIEAKEVENLLNKKLEIEIIPVETSRQFKIMQEVRNSISLSQIEYLKLLKLDLNNFKNFAQSILLDPSQNFALRIALCADLVRLGIKDPMKVLILGQEEEFIPAKANLLEKDPLFKEVISSLGDRFYHSPAQLGMMIGEANLVLGNLYPRLDKYVDEPDSFAKDLALYLQTNNGGSHQQLLEKVYANLFK</sequence>
<dbReference type="Proteomes" id="UP000309117">
    <property type="component" value="Unassembled WGS sequence"/>
</dbReference>
<name>A0A4V3RET2_9LACO</name>